<dbReference type="OMA" id="DCISARM"/>
<dbReference type="EMBL" id="CM035432">
    <property type="protein sequence ID" value="KAH7295270.1"/>
    <property type="molecule type" value="Genomic_DNA"/>
</dbReference>
<evidence type="ECO:0000256" key="1">
    <source>
        <dbReference type="SAM" id="MobiDB-lite"/>
    </source>
</evidence>
<evidence type="ECO:0000313" key="2">
    <source>
        <dbReference type="EMBL" id="KAH7295270.1"/>
    </source>
</evidence>
<feature type="compositionally biased region" description="Polar residues" evidence="1">
    <location>
        <begin position="299"/>
        <end position="314"/>
    </location>
</feature>
<evidence type="ECO:0000313" key="3">
    <source>
        <dbReference type="Proteomes" id="UP000825935"/>
    </source>
</evidence>
<comment type="caution">
    <text evidence="2">The sequence shown here is derived from an EMBL/GenBank/DDBJ whole genome shotgun (WGS) entry which is preliminary data.</text>
</comment>
<dbReference type="PANTHER" id="PTHR31865:SF3">
    <property type="entry name" value="PHOSPHODIESTERASE EPSILON-1, PUTATIVE (DUF1685)-RELATED"/>
    <property type="match status" value="1"/>
</dbReference>
<dbReference type="PANTHER" id="PTHR31865">
    <property type="entry name" value="OSJNBA0071G03.3 PROTEIN"/>
    <property type="match status" value="1"/>
</dbReference>
<dbReference type="AlphaFoldDB" id="A0A8T2RH36"/>
<sequence length="338" mass="37495">MKGNISSLGHFSESLFYSSPSSWLCPHCSPEQEFYPADSTPFEERELVDVCSFAENVDVLDNKRPKDAHVAFSELNENQWKPQATGNAESSGYIARLSRSTNGSPVRQQARASSLPIQINESGEAMHIGAPAKFDCISARMSSSKHLLPIDRQPKKNVNRRLGKQHSFPSDIDREEAWERKRELFGMNEPGKQSNVNRIRMERSASDCGGRSWAAEKSLGKARTLSLTDEDLEELKGSIDLGFGFSCGEECDLSGTLPALELYFAINRQYNESKNRSSPVSPLERSVLYGTLSEDSPKSPHNASWRISSPGDNPSQVKARLRHWAQAVACSVKQGLSL</sequence>
<protein>
    <submittedName>
        <fullName evidence="2">Uncharacterized protein</fullName>
    </submittedName>
</protein>
<name>A0A8T2RH36_CERRI</name>
<dbReference type="InterPro" id="IPR012881">
    <property type="entry name" value="DUF1685"/>
</dbReference>
<dbReference type="Proteomes" id="UP000825935">
    <property type="component" value="Chromosome 27"/>
</dbReference>
<accession>A0A8T2RH36</accession>
<feature type="region of interest" description="Disordered" evidence="1">
    <location>
        <begin position="291"/>
        <end position="314"/>
    </location>
</feature>
<proteinExistence type="predicted"/>
<organism evidence="2 3">
    <name type="scientific">Ceratopteris richardii</name>
    <name type="common">Triangle waterfern</name>
    <dbReference type="NCBI Taxonomy" id="49495"/>
    <lineage>
        <taxon>Eukaryota</taxon>
        <taxon>Viridiplantae</taxon>
        <taxon>Streptophyta</taxon>
        <taxon>Embryophyta</taxon>
        <taxon>Tracheophyta</taxon>
        <taxon>Polypodiopsida</taxon>
        <taxon>Polypodiidae</taxon>
        <taxon>Polypodiales</taxon>
        <taxon>Pteridineae</taxon>
        <taxon>Pteridaceae</taxon>
        <taxon>Parkerioideae</taxon>
        <taxon>Ceratopteris</taxon>
    </lineage>
</organism>
<reference evidence="2 3" key="1">
    <citation type="submission" date="2021-08" db="EMBL/GenBank/DDBJ databases">
        <title>WGS assembly of Ceratopteris richardii.</title>
        <authorList>
            <person name="Marchant D.B."/>
            <person name="Chen G."/>
            <person name="Jenkins J."/>
            <person name="Shu S."/>
            <person name="Leebens-Mack J."/>
            <person name="Grimwood J."/>
            <person name="Schmutz J."/>
            <person name="Soltis P."/>
            <person name="Soltis D."/>
            <person name="Chen Z.-H."/>
        </authorList>
    </citation>
    <scope>NUCLEOTIDE SEQUENCE [LARGE SCALE GENOMIC DNA]</scope>
    <source>
        <strain evidence="2">Whitten #5841</strain>
        <tissue evidence="2">Leaf</tissue>
    </source>
</reference>
<gene>
    <name evidence="2" type="ORF">KP509_27G040700</name>
</gene>
<keyword evidence="3" id="KW-1185">Reference proteome</keyword>
<dbReference type="OrthoDB" id="641808at2759"/>
<dbReference type="Pfam" id="PF07939">
    <property type="entry name" value="DUF1685"/>
    <property type="match status" value="1"/>
</dbReference>